<evidence type="ECO:0000259" key="9">
    <source>
        <dbReference type="Pfam" id="PF01743"/>
    </source>
</evidence>
<dbReference type="InterPro" id="IPR002646">
    <property type="entry name" value="PolA_pol_head_dom"/>
</dbReference>
<dbReference type="AlphaFoldDB" id="A0A6P1T2M3"/>
<dbReference type="InterPro" id="IPR032828">
    <property type="entry name" value="PolyA_RNA-bd"/>
</dbReference>
<dbReference type="GO" id="GO:0008033">
    <property type="term" value="P:tRNA processing"/>
    <property type="evidence" value="ECO:0007669"/>
    <property type="project" value="UniProtKB-KW"/>
</dbReference>
<dbReference type="GO" id="GO:0016779">
    <property type="term" value="F:nucleotidyltransferase activity"/>
    <property type="evidence" value="ECO:0007669"/>
    <property type="project" value="UniProtKB-KW"/>
</dbReference>
<evidence type="ECO:0000259" key="10">
    <source>
        <dbReference type="Pfam" id="PF12627"/>
    </source>
</evidence>
<dbReference type="Proteomes" id="UP000464495">
    <property type="component" value="Chromosome"/>
</dbReference>
<feature type="domain" description="tRNA nucleotidyltransferase/poly(A) polymerase RNA and SrmB- binding" evidence="10">
    <location>
        <begin position="179"/>
        <end position="236"/>
    </location>
</feature>
<evidence type="ECO:0000256" key="6">
    <source>
        <dbReference type="ARBA" id="ARBA00022741"/>
    </source>
</evidence>
<dbReference type="Pfam" id="PF12627">
    <property type="entry name" value="PolyA_pol_RNAbd"/>
    <property type="match status" value="1"/>
</dbReference>
<keyword evidence="5" id="KW-0479">Metal-binding</keyword>
<dbReference type="KEGG" id="amaq:GO499_18160"/>
<dbReference type="SUPFAM" id="SSF81891">
    <property type="entry name" value="Poly A polymerase C-terminal region-like"/>
    <property type="match status" value="1"/>
</dbReference>
<evidence type="ECO:0000313" key="11">
    <source>
        <dbReference type="EMBL" id="QHQ36968.1"/>
    </source>
</evidence>
<proteinExistence type="inferred from homology"/>
<dbReference type="GO" id="GO:0000049">
    <property type="term" value="F:tRNA binding"/>
    <property type="evidence" value="ECO:0007669"/>
    <property type="project" value="TreeGrafter"/>
</dbReference>
<evidence type="ECO:0000256" key="2">
    <source>
        <dbReference type="ARBA" id="ARBA00022679"/>
    </source>
</evidence>
<comment type="cofactor">
    <cofactor evidence="1">
        <name>Mg(2+)</name>
        <dbReference type="ChEBI" id="CHEBI:18420"/>
    </cofactor>
</comment>
<evidence type="ECO:0000256" key="1">
    <source>
        <dbReference type="ARBA" id="ARBA00001946"/>
    </source>
</evidence>
<evidence type="ECO:0000256" key="5">
    <source>
        <dbReference type="ARBA" id="ARBA00022723"/>
    </source>
</evidence>
<organism evidence="11 12">
    <name type="scientific">Algicella marina</name>
    <dbReference type="NCBI Taxonomy" id="2683284"/>
    <lineage>
        <taxon>Bacteria</taxon>
        <taxon>Pseudomonadati</taxon>
        <taxon>Pseudomonadota</taxon>
        <taxon>Alphaproteobacteria</taxon>
        <taxon>Rhodobacterales</taxon>
        <taxon>Paracoccaceae</taxon>
        <taxon>Algicella</taxon>
    </lineage>
</organism>
<keyword evidence="7" id="KW-0460">Magnesium</keyword>
<dbReference type="InterPro" id="IPR050264">
    <property type="entry name" value="Bact_CCA-adding_enz_type3_sf"/>
</dbReference>
<dbReference type="GO" id="GO:0046872">
    <property type="term" value="F:metal ion binding"/>
    <property type="evidence" value="ECO:0007669"/>
    <property type="project" value="UniProtKB-KW"/>
</dbReference>
<sequence>MRIAPSWLDRSATRAVAAALHGRFHFVGGCVRDAVLGRDAADIDIATPLPPEEVQALAEAAGLRTVPTGIAHGTVTVIADDMRFEVTTYRRDVSTDGRRATVAFSDSLAEDAARRDFTMNALYAAADGELTDPEGGLEDLAAGLVRFIGDPSRRIREDYLRSLRFFRFYAWYGDAGQGLDPDGMAAVAANLDGIPRLSAERVGAEMRKLLAAPDPAPSVSAMAISGLLPLLLPGAEPRFLPPLVHLETEAGAGPRWQRRLAVLGLEDRTEALRLSKAEARELAVLADALRADTPLAELAYRHGRAAAEDAALVRGAGLGAMPPDWQARIALGEGQRFPLAAEDLLAKYGQGQALGAALRRLEALWIAEDFRPDRDALLVIDRDGGV</sequence>
<evidence type="ECO:0000313" key="12">
    <source>
        <dbReference type="Proteomes" id="UP000464495"/>
    </source>
</evidence>
<dbReference type="Pfam" id="PF01743">
    <property type="entry name" value="PolyA_pol"/>
    <property type="match status" value="1"/>
</dbReference>
<dbReference type="RefSeq" id="WP_161863510.1">
    <property type="nucleotide sequence ID" value="NZ_CP046620.1"/>
</dbReference>
<name>A0A6P1T2M3_9RHOB</name>
<evidence type="ECO:0000256" key="4">
    <source>
        <dbReference type="ARBA" id="ARBA00022695"/>
    </source>
</evidence>
<reference evidence="11 12" key="1">
    <citation type="submission" date="2019-12" db="EMBL/GenBank/DDBJ databases">
        <title>Complete genome sequence of Algicella marina strain 9Alg 56(T) isolated from the red alga Tichocarpus crinitus.</title>
        <authorList>
            <person name="Kim S.-G."/>
            <person name="Nedashkovskaya O.I."/>
        </authorList>
    </citation>
    <scope>NUCLEOTIDE SEQUENCE [LARGE SCALE GENOMIC DNA]</scope>
    <source>
        <strain evidence="11 12">9Alg 56</strain>
    </source>
</reference>
<keyword evidence="2 8" id="KW-0808">Transferase</keyword>
<keyword evidence="12" id="KW-1185">Reference proteome</keyword>
<dbReference type="EMBL" id="CP046620">
    <property type="protein sequence ID" value="QHQ36968.1"/>
    <property type="molecule type" value="Genomic_DNA"/>
</dbReference>
<accession>A0A6P1T2M3</accession>
<dbReference type="GO" id="GO:0000166">
    <property type="term" value="F:nucleotide binding"/>
    <property type="evidence" value="ECO:0007669"/>
    <property type="project" value="UniProtKB-KW"/>
</dbReference>
<evidence type="ECO:0000256" key="7">
    <source>
        <dbReference type="ARBA" id="ARBA00022842"/>
    </source>
</evidence>
<dbReference type="PANTHER" id="PTHR46173">
    <property type="entry name" value="CCA TRNA NUCLEOTIDYLTRANSFERASE 1, MITOCHONDRIAL"/>
    <property type="match status" value="1"/>
</dbReference>
<gene>
    <name evidence="11" type="ORF">GO499_18160</name>
</gene>
<keyword evidence="4" id="KW-0548">Nucleotidyltransferase</keyword>
<comment type="similarity">
    <text evidence="8">Belongs to the tRNA nucleotidyltransferase/poly(A) polymerase family.</text>
</comment>
<dbReference type="Gene3D" id="3.30.460.10">
    <property type="entry name" value="Beta Polymerase, domain 2"/>
    <property type="match status" value="1"/>
</dbReference>
<dbReference type="Gene3D" id="1.10.3090.10">
    <property type="entry name" value="cca-adding enzyme, domain 2"/>
    <property type="match status" value="1"/>
</dbReference>
<keyword evidence="3" id="KW-0819">tRNA processing</keyword>
<dbReference type="InterPro" id="IPR043519">
    <property type="entry name" value="NT_sf"/>
</dbReference>
<keyword evidence="6" id="KW-0547">Nucleotide-binding</keyword>
<dbReference type="PANTHER" id="PTHR46173:SF1">
    <property type="entry name" value="CCA TRNA NUCLEOTIDYLTRANSFERASE 1, MITOCHONDRIAL"/>
    <property type="match status" value="1"/>
</dbReference>
<keyword evidence="8" id="KW-0694">RNA-binding</keyword>
<evidence type="ECO:0000256" key="3">
    <source>
        <dbReference type="ARBA" id="ARBA00022694"/>
    </source>
</evidence>
<dbReference type="CDD" id="cd05398">
    <property type="entry name" value="NT_ClassII-CCAase"/>
    <property type="match status" value="1"/>
</dbReference>
<evidence type="ECO:0000256" key="8">
    <source>
        <dbReference type="RuleBase" id="RU003953"/>
    </source>
</evidence>
<dbReference type="SUPFAM" id="SSF81301">
    <property type="entry name" value="Nucleotidyltransferase"/>
    <property type="match status" value="1"/>
</dbReference>
<feature type="domain" description="Poly A polymerase head" evidence="9">
    <location>
        <begin position="25"/>
        <end position="146"/>
    </location>
</feature>
<protein>
    <submittedName>
        <fullName evidence="11">CCA tRNA nucleotidyltransferase</fullName>
    </submittedName>
</protein>